<reference evidence="1 2" key="1">
    <citation type="journal article" date="2023" name="Plants (Basel)">
        <title>Bridging the Gap: Combining Genomics and Transcriptomics Approaches to Understand Stylosanthes scabra, an Orphan Legume from the Brazilian Caatinga.</title>
        <authorList>
            <person name="Ferreira-Neto J.R.C."/>
            <person name="da Silva M.D."/>
            <person name="Binneck E."/>
            <person name="de Melo N.F."/>
            <person name="da Silva R.H."/>
            <person name="de Melo A.L.T.M."/>
            <person name="Pandolfi V."/>
            <person name="Bustamante F.O."/>
            <person name="Brasileiro-Vidal A.C."/>
            <person name="Benko-Iseppon A.M."/>
        </authorList>
    </citation>
    <scope>NUCLEOTIDE SEQUENCE [LARGE SCALE GENOMIC DNA]</scope>
    <source>
        <tissue evidence="1">Leaves</tissue>
    </source>
</reference>
<evidence type="ECO:0000313" key="2">
    <source>
        <dbReference type="Proteomes" id="UP001341840"/>
    </source>
</evidence>
<accession>A0ABU6WT39</accession>
<dbReference type="EMBL" id="JASCZI010182252">
    <property type="protein sequence ID" value="MED6187460.1"/>
    <property type="molecule type" value="Genomic_DNA"/>
</dbReference>
<evidence type="ECO:0008006" key="3">
    <source>
        <dbReference type="Google" id="ProtNLM"/>
    </source>
</evidence>
<evidence type="ECO:0000313" key="1">
    <source>
        <dbReference type="EMBL" id="MED6187460.1"/>
    </source>
</evidence>
<gene>
    <name evidence="1" type="ORF">PIB30_076651</name>
</gene>
<protein>
    <recommendedName>
        <fullName evidence="3">DUF4283 domain-containing protein</fullName>
    </recommendedName>
</protein>
<name>A0ABU6WT39_9FABA</name>
<keyword evidence="2" id="KW-1185">Reference proteome</keyword>
<comment type="caution">
    <text evidence="1">The sequence shown here is derived from an EMBL/GenBank/DDBJ whole genome shotgun (WGS) entry which is preliminary data.</text>
</comment>
<dbReference type="Proteomes" id="UP001341840">
    <property type="component" value="Unassembled WGS sequence"/>
</dbReference>
<sequence>MKDENSMCDMESSKVLLQMVEEEREKMVRSLVGEIVNPMNFEEVKKAIMMDWHTLVGVRSMGTKMVVLTFDSVENMEEALRSPFLLNHLIDIRRWSGGKTNLKRKI</sequence>
<proteinExistence type="predicted"/>
<organism evidence="1 2">
    <name type="scientific">Stylosanthes scabra</name>
    <dbReference type="NCBI Taxonomy" id="79078"/>
    <lineage>
        <taxon>Eukaryota</taxon>
        <taxon>Viridiplantae</taxon>
        <taxon>Streptophyta</taxon>
        <taxon>Embryophyta</taxon>
        <taxon>Tracheophyta</taxon>
        <taxon>Spermatophyta</taxon>
        <taxon>Magnoliopsida</taxon>
        <taxon>eudicotyledons</taxon>
        <taxon>Gunneridae</taxon>
        <taxon>Pentapetalae</taxon>
        <taxon>rosids</taxon>
        <taxon>fabids</taxon>
        <taxon>Fabales</taxon>
        <taxon>Fabaceae</taxon>
        <taxon>Papilionoideae</taxon>
        <taxon>50 kb inversion clade</taxon>
        <taxon>dalbergioids sensu lato</taxon>
        <taxon>Dalbergieae</taxon>
        <taxon>Pterocarpus clade</taxon>
        <taxon>Stylosanthes</taxon>
    </lineage>
</organism>